<dbReference type="Proteomes" id="UP001054945">
    <property type="component" value="Unassembled WGS sequence"/>
</dbReference>
<keyword evidence="3" id="KW-1185">Reference proteome</keyword>
<feature type="compositionally biased region" description="Basic residues" evidence="1">
    <location>
        <begin position="60"/>
        <end position="71"/>
    </location>
</feature>
<evidence type="ECO:0000313" key="3">
    <source>
        <dbReference type="Proteomes" id="UP001054945"/>
    </source>
</evidence>
<gene>
    <name evidence="2" type="ORF">CEXT_608901</name>
</gene>
<accession>A0AAV4XIQ1</accession>
<evidence type="ECO:0000256" key="1">
    <source>
        <dbReference type="SAM" id="MobiDB-lite"/>
    </source>
</evidence>
<dbReference type="EMBL" id="BPLR01000324">
    <property type="protein sequence ID" value="GIY93899.1"/>
    <property type="molecule type" value="Genomic_DNA"/>
</dbReference>
<protein>
    <submittedName>
        <fullName evidence="2">Uncharacterized protein</fullName>
    </submittedName>
</protein>
<sequence length="137" mass="15846">MHYSLSFSKIICPRLGCFCHEHKITKCASRGTKLVFPLSISSRGDSWYVQMQVQKNFEGRRRKKKKEKKRSRENPVQQVQLRRQVFPRGVYGSCKILHDLLSSLACKTQVMGSEGFGAHIVPDRILLQETWTAYELS</sequence>
<organism evidence="2 3">
    <name type="scientific">Caerostris extrusa</name>
    <name type="common">Bark spider</name>
    <name type="synonym">Caerostris bankana</name>
    <dbReference type="NCBI Taxonomy" id="172846"/>
    <lineage>
        <taxon>Eukaryota</taxon>
        <taxon>Metazoa</taxon>
        <taxon>Ecdysozoa</taxon>
        <taxon>Arthropoda</taxon>
        <taxon>Chelicerata</taxon>
        <taxon>Arachnida</taxon>
        <taxon>Araneae</taxon>
        <taxon>Araneomorphae</taxon>
        <taxon>Entelegynae</taxon>
        <taxon>Araneoidea</taxon>
        <taxon>Araneidae</taxon>
        <taxon>Caerostris</taxon>
    </lineage>
</organism>
<evidence type="ECO:0000313" key="2">
    <source>
        <dbReference type="EMBL" id="GIY93899.1"/>
    </source>
</evidence>
<dbReference type="AlphaFoldDB" id="A0AAV4XIQ1"/>
<name>A0AAV4XIQ1_CAEEX</name>
<proteinExistence type="predicted"/>
<comment type="caution">
    <text evidence="2">The sequence shown here is derived from an EMBL/GenBank/DDBJ whole genome shotgun (WGS) entry which is preliminary data.</text>
</comment>
<reference evidence="2 3" key="1">
    <citation type="submission" date="2021-06" db="EMBL/GenBank/DDBJ databases">
        <title>Caerostris extrusa draft genome.</title>
        <authorList>
            <person name="Kono N."/>
            <person name="Arakawa K."/>
        </authorList>
    </citation>
    <scope>NUCLEOTIDE SEQUENCE [LARGE SCALE GENOMIC DNA]</scope>
</reference>
<feature type="region of interest" description="Disordered" evidence="1">
    <location>
        <begin position="58"/>
        <end position="78"/>
    </location>
</feature>